<keyword evidence="5" id="KW-1185">Reference proteome</keyword>
<dbReference type="AlphaFoldDB" id="A0A9N8Z2Z1"/>
<evidence type="ECO:0000313" key="4">
    <source>
        <dbReference type="EMBL" id="CAG8465084.1"/>
    </source>
</evidence>
<dbReference type="EMBL" id="CAJVPS010000206">
    <property type="protein sequence ID" value="CAG8465084.1"/>
    <property type="molecule type" value="Genomic_DNA"/>
</dbReference>
<dbReference type="Pfam" id="PF01633">
    <property type="entry name" value="Choline_kinase"/>
    <property type="match status" value="1"/>
</dbReference>
<dbReference type="InterPro" id="IPR011009">
    <property type="entry name" value="Kinase-like_dom_sf"/>
</dbReference>
<comment type="similarity">
    <text evidence="2">Belongs to the choline/ethanolamine kinase family.</text>
</comment>
<dbReference type="SUPFAM" id="SSF56112">
    <property type="entry name" value="Protein kinase-like (PK-like)"/>
    <property type="match status" value="1"/>
</dbReference>
<dbReference type="PANTHER" id="PTHR22603">
    <property type="entry name" value="CHOLINE/ETHANOALAMINE KINASE"/>
    <property type="match status" value="1"/>
</dbReference>
<accession>A0A9N8Z2Z1</accession>
<dbReference type="EC" id="2.7.1.82" evidence="3"/>
<protein>
    <recommendedName>
        <fullName evidence="3">ethanolamine kinase</fullName>
        <ecNumber evidence="3">2.7.1.82</ecNumber>
    </recommendedName>
</protein>
<evidence type="ECO:0000313" key="5">
    <source>
        <dbReference type="Proteomes" id="UP000789508"/>
    </source>
</evidence>
<dbReference type="OrthoDB" id="10267235at2759"/>
<proteinExistence type="inferred from homology"/>
<dbReference type="GO" id="GO:0005737">
    <property type="term" value="C:cytoplasm"/>
    <property type="evidence" value="ECO:0007669"/>
    <property type="project" value="TreeGrafter"/>
</dbReference>
<evidence type="ECO:0000256" key="1">
    <source>
        <dbReference type="ARBA" id="ARBA00037883"/>
    </source>
</evidence>
<dbReference type="Gene3D" id="3.90.1200.10">
    <property type="match status" value="1"/>
</dbReference>
<dbReference type="PANTHER" id="PTHR22603:SF66">
    <property type="entry name" value="ETHANOLAMINE KINASE"/>
    <property type="match status" value="1"/>
</dbReference>
<dbReference type="CDD" id="cd05157">
    <property type="entry name" value="ETNK_euk"/>
    <property type="match status" value="1"/>
</dbReference>
<organism evidence="4 5">
    <name type="scientific">Ambispora leptoticha</name>
    <dbReference type="NCBI Taxonomy" id="144679"/>
    <lineage>
        <taxon>Eukaryota</taxon>
        <taxon>Fungi</taxon>
        <taxon>Fungi incertae sedis</taxon>
        <taxon>Mucoromycota</taxon>
        <taxon>Glomeromycotina</taxon>
        <taxon>Glomeromycetes</taxon>
        <taxon>Archaeosporales</taxon>
        <taxon>Ambisporaceae</taxon>
        <taxon>Ambispora</taxon>
    </lineage>
</organism>
<comment type="caution">
    <text evidence="4">The sequence shown here is derived from an EMBL/GenBank/DDBJ whole genome shotgun (WGS) entry which is preliminary data.</text>
</comment>
<name>A0A9N8Z2Z1_9GLOM</name>
<dbReference type="GO" id="GO:0006646">
    <property type="term" value="P:phosphatidylethanolamine biosynthetic process"/>
    <property type="evidence" value="ECO:0007669"/>
    <property type="project" value="TreeGrafter"/>
</dbReference>
<comment type="pathway">
    <text evidence="1">Phospholipid metabolism; phosphatidylethanolamine biosynthesis; phosphatidylethanolamine from ethanolamine: step 1/3.</text>
</comment>
<dbReference type="Proteomes" id="UP000789508">
    <property type="component" value="Unassembled WGS sequence"/>
</dbReference>
<evidence type="ECO:0000256" key="2">
    <source>
        <dbReference type="ARBA" id="ARBA00038211"/>
    </source>
</evidence>
<reference evidence="4" key="1">
    <citation type="submission" date="2021-06" db="EMBL/GenBank/DDBJ databases">
        <authorList>
            <person name="Kallberg Y."/>
            <person name="Tangrot J."/>
            <person name="Rosling A."/>
        </authorList>
    </citation>
    <scope>NUCLEOTIDE SEQUENCE</scope>
    <source>
        <strain evidence="4">FL130A</strain>
    </source>
</reference>
<sequence length="557" mass="65893">MTSTSNEIDVTSTTALQDYIAQTVKTLDYSIDLTNLFKTATHVLLNVFPDWDEQELEFFEIASGLTNKLVKVTNKQTGVVVLVRIFGRNSERFINREEELLNVVALSILGLAAPLYAKFNNGVVYGYIPGEPFAQHDLPNMNKSALVAKHLAKFHRVEIAGSKKPVLFDKIRRWLNQGEQWNGSRSRLSSRMTNYSFFQVPEKYTDPKVNEKFASNLNLKRLKEELYFLEEQLAKPNYPVVFCHNDLLYPNIIYKDENSVTFIDFEYGGYNYRGFDIGNHFNTFAGWQCDYSLYPTKEFQLVWLRHYLSSFHPETEVTDAEVENLYREVAKFQLASLFYCSVWTLLSSEFSDIKYDFMEYAVRAFREYYRIRDEMNDKPSLPTETMIRIFSEVAEKTGLRRVWKFRCVSREMKLIIEMVVFDKFRNKIKWRIAGWSFDGDKRFQWEYADFNARILAPNANDFCARIRPITKPHWSLRCNWYEFWVRVKGQDQNKWYDLSERIEHRKGNNNNNLFGEKWFGNVKVVYHHHHSNYGSCQYTSIPEFKIDLKRLFSLIED</sequence>
<evidence type="ECO:0000256" key="3">
    <source>
        <dbReference type="ARBA" id="ARBA00038874"/>
    </source>
</evidence>
<dbReference type="Gene3D" id="3.30.200.20">
    <property type="entry name" value="Phosphorylase Kinase, domain 1"/>
    <property type="match status" value="1"/>
</dbReference>
<gene>
    <name evidence="4" type="ORF">ALEPTO_LOCUS1737</name>
</gene>
<dbReference type="GO" id="GO:0004305">
    <property type="term" value="F:ethanolamine kinase activity"/>
    <property type="evidence" value="ECO:0007669"/>
    <property type="project" value="UniProtKB-EC"/>
</dbReference>